<evidence type="ECO:0000313" key="1">
    <source>
        <dbReference type="EMBL" id="AIS32472.1"/>
    </source>
</evidence>
<dbReference type="KEGG" id="mfi:DSM1535_0419"/>
<dbReference type="PATRIC" id="fig|2162.9.peg.437"/>
<sequence>MMMTSDQVKRESRNIKYLLGKYKTKQPGEVNPRTIDLKKEWRENQKIRVALKQMEDLNVTGELQNQAIWIITHGPRTKDLCARCKYETVTLAIIFYLKFSNTKKRPLSHYKLARDLGLTEEIYANIVTKLGRFFQEKMALTGRIKRYDNS</sequence>
<evidence type="ECO:0000313" key="3">
    <source>
        <dbReference type="Proteomes" id="UP000029661"/>
    </source>
</evidence>
<accession>A0A089ZEM4</accession>
<dbReference type="STRING" id="2162.BRM9_1660"/>
<proteinExistence type="predicted"/>
<dbReference type="AlphaFoldDB" id="A0A089ZEM4"/>
<name>A0A089ZEM4_METFO</name>
<dbReference type="GeneID" id="24792825"/>
<dbReference type="EMBL" id="CP006933">
    <property type="protein sequence ID" value="AIS32472.1"/>
    <property type="molecule type" value="Genomic_DNA"/>
</dbReference>
<dbReference type="KEGG" id="mfc:BRM9_1660"/>
<protein>
    <submittedName>
        <fullName evidence="1">Uncharacterized protein</fullName>
    </submittedName>
</protein>
<dbReference type="EMBL" id="LN515531">
    <property type="protein sequence ID" value="CEA12781.1"/>
    <property type="molecule type" value="Genomic_DNA"/>
</dbReference>
<evidence type="ECO:0000313" key="2">
    <source>
        <dbReference type="EMBL" id="CEA12781.1"/>
    </source>
</evidence>
<dbReference type="OrthoDB" id="384263at2157"/>
<gene>
    <name evidence="1" type="ORF">BRM9_1660</name>
    <name evidence="2" type="ORF">DSM1535_0419</name>
</gene>
<dbReference type="RefSeq" id="WP_048072082.1">
    <property type="nucleotide sequence ID" value="NZ_CP006933.1"/>
</dbReference>
<reference evidence="2" key="2">
    <citation type="submission" date="2014-08" db="EMBL/GenBank/DDBJ databases">
        <authorList>
            <person name="Wibberg D."/>
        </authorList>
    </citation>
    <scope>NUCLEOTIDE SEQUENCE</scope>
</reference>
<dbReference type="Proteomes" id="UP000029661">
    <property type="component" value="Chromosome"/>
</dbReference>
<organism evidence="1 3">
    <name type="scientific">Methanobacterium formicicum</name>
    <dbReference type="NCBI Taxonomy" id="2162"/>
    <lineage>
        <taxon>Archaea</taxon>
        <taxon>Methanobacteriati</taxon>
        <taxon>Methanobacteriota</taxon>
        <taxon>Methanomada group</taxon>
        <taxon>Methanobacteria</taxon>
        <taxon>Methanobacteriales</taxon>
        <taxon>Methanobacteriaceae</taxon>
        <taxon>Methanobacterium</taxon>
    </lineage>
</organism>
<reference evidence="1 3" key="1">
    <citation type="submission" date="2013-12" db="EMBL/GenBank/DDBJ databases">
        <title>The complete genome sequence of Methanobacterium sp. BRM9.</title>
        <authorList>
            <consortium name="Pastoral Greenhouse Gas Research Consortium"/>
            <person name="Kelly W.J."/>
            <person name="Leahy S.C."/>
            <person name="Perry R."/>
            <person name="Li D."/>
            <person name="Altermann E."/>
            <person name="Lambie S.C."/>
            <person name="Attwood G.T."/>
        </authorList>
    </citation>
    <scope>NUCLEOTIDE SEQUENCE [LARGE SCALE GENOMIC DNA]</scope>
    <source>
        <strain evidence="1 3">BRM9</strain>
    </source>
</reference>